<keyword evidence="13" id="KW-1185">Reference proteome</keyword>
<evidence type="ECO:0000256" key="9">
    <source>
        <dbReference type="ARBA" id="ARBA00023014"/>
    </source>
</evidence>
<dbReference type="FunFam" id="3.30.70.20:FF:000003">
    <property type="entry name" value="Dimethyl sulfoxide reductase subunit B"/>
    <property type="match status" value="1"/>
</dbReference>
<dbReference type="InterPro" id="IPR017900">
    <property type="entry name" value="4Fe4S_Fe_S_CS"/>
</dbReference>
<dbReference type="CDD" id="cd16371">
    <property type="entry name" value="DMSOR_beta_like"/>
    <property type="match status" value="1"/>
</dbReference>
<sequence length="206" mass="22978">MSKKQYGFYIDSQRCTGCKTCELACKDYKDLSPDVSFRRIYEFCGGDWKAEGDAWTQDVFSYYLSISCNHCDNPACASVCPSGAMHKREDGFVVVNQDVCIGCQYCSMACPYGAPQFNQRTGRMTKCDGCFERVEQGLKPMCVESCPLRALDLLPIDELREKYGDIKDVAPLPPSSYTNPNIALRLNSNAKPTDFDGGFLANPKEV</sequence>
<evidence type="ECO:0000256" key="3">
    <source>
        <dbReference type="ARBA" id="ARBA00022448"/>
    </source>
</evidence>
<dbReference type="EMBL" id="CP055306">
    <property type="protein sequence ID" value="QLB41125.1"/>
    <property type="molecule type" value="Genomic_DNA"/>
</dbReference>
<dbReference type="PANTHER" id="PTHR43177:SF5">
    <property type="entry name" value="ANAEROBIC DIMETHYL SULFOXIDE REDUCTASE CHAIN B-RELATED"/>
    <property type="match status" value="1"/>
</dbReference>
<keyword evidence="3" id="KW-0813">Transport</keyword>
<keyword evidence="6" id="KW-0677">Repeat</keyword>
<feature type="domain" description="4Fe-4S ferredoxin-type" evidence="10">
    <location>
        <begin position="6"/>
        <end position="34"/>
    </location>
</feature>
<evidence type="ECO:0000256" key="2">
    <source>
        <dbReference type="ARBA" id="ARBA00003584"/>
    </source>
</evidence>
<protein>
    <submittedName>
        <fullName evidence="11">Dimethylsulfoxide reductase subunit B</fullName>
    </submittedName>
</protein>
<proteinExistence type="predicted"/>
<dbReference type="PROSITE" id="PS51379">
    <property type="entry name" value="4FE4S_FER_2"/>
    <property type="match status" value="3"/>
</dbReference>
<dbReference type="EMBL" id="CP055305">
    <property type="protein sequence ID" value="QLB43060.1"/>
    <property type="molecule type" value="Genomic_DNA"/>
</dbReference>
<reference evidence="13 14" key="1">
    <citation type="submission" date="2020-06" db="EMBL/GenBank/DDBJ databases">
        <title>Mannheimia pernigra sp. nov. isolated from bovine respiratory tract.</title>
        <authorList>
            <person name="Kuhnert P."/>
            <person name="Akarsu-Egger H."/>
        </authorList>
    </citation>
    <scope>NUCLEOTIDE SEQUENCE [LARGE SCALE GENOMIC DNA]</scope>
    <source>
        <strain evidence="12 14">17CN0883</strain>
        <strain evidence="11 13">BNO311</strain>
    </source>
</reference>
<dbReference type="InterPro" id="IPR050954">
    <property type="entry name" value="ET_IronSulfur_Cluster-Binding"/>
</dbReference>
<evidence type="ECO:0000256" key="4">
    <source>
        <dbReference type="ARBA" id="ARBA00022485"/>
    </source>
</evidence>
<name>A0A7D5DYW4_9PAST</name>
<accession>A0A7D5DYW4</accession>
<evidence type="ECO:0000256" key="6">
    <source>
        <dbReference type="ARBA" id="ARBA00022737"/>
    </source>
</evidence>
<dbReference type="KEGG" id="mpeg:HV560_09725"/>
<evidence type="ECO:0000256" key="1">
    <source>
        <dbReference type="ARBA" id="ARBA00001966"/>
    </source>
</evidence>
<dbReference type="Gene3D" id="3.30.70.20">
    <property type="match status" value="2"/>
</dbReference>
<evidence type="ECO:0000259" key="10">
    <source>
        <dbReference type="PROSITE" id="PS51379"/>
    </source>
</evidence>
<comment type="cofactor">
    <cofactor evidence="1">
        <name>[4Fe-4S] cluster</name>
        <dbReference type="ChEBI" id="CHEBI:49883"/>
    </cofactor>
</comment>
<dbReference type="Proteomes" id="UP000509784">
    <property type="component" value="Chromosome"/>
</dbReference>
<comment type="function">
    <text evidence="2">Electron transfer subunit of the terminal reductase during anaerobic growth on various sulfoxide and N-oxide compounds.</text>
</comment>
<dbReference type="GO" id="GO:0016491">
    <property type="term" value="F:oxidoreductase activity"/>
    <property type="evidence" value="ECO:0007669"/>
    <property type="project" value="UniProtKB-ARBA"/>
</dbReference>
<keyword evidence="5" id="KW-0479">Metal-binding</keyword>
<evidence type="ECO:0000256" key="8">
    <source>
        <dbReference type="ARBA" id="ARBA00023004"/>
    </source>
</evidence>
<evidence type="ECO:0000313" key="12">
    <source>
        <dbReference type="EMBL" id="QLB43060.1"/>
    </source>
</evidence>
<dbReference type="PROSITE" id="PS00198">
    <property type="entry name" value="4FE4S_FER_1"/>
    <property type="match status" value="1"/>
</dbReference>
<dbReference type="InterPro" id="IPR014297">
    <property type="entry name" value="DMSO_DmsB"/>
</dbReference>
<dbReference type="RefSeq" id="WP_176810263.1">
    <property type="nucleotide sequence ID" value="NZ_CP055305.1"/>
</dbReference>
<dbReference type="AlphaFoldDB" id="A0A7D5DYW4"/>
<keyword evidence="7" id="KW-0249">Electron transport</keyword>
<dbReference type="GO" id="GO:0045333">
    <property type="term" value="P:cellular respiration"/>
    <property type="evidence" value="ECO:0007669"/>
    <property type="project" value="UniProtKB-ARBA"/>
</dbReference>
<keyword evidence="8" id="KW-0408">Iron</keyword>
<evidence type="ECO:0000313" key="11">
    <source>
        <dbReference type="EMBL" id="QLB41125.1"/>
    </source>
</evidence>
<dbReference type="Pfam" id="PF13247">
    <property type="entry name" value="Fer4_11"/>
    <property type="match status" value="1"/>
</dbReference>
<dbReference type="GO" id="GO:0051539">
    <property type="term" value="F:4 iron, 4 sulfur cluster binding"/>
    <property type="evidence" value="ECO:0007669"/>
    <property type="project" value="UniProtKB-KW"/>
</dbReference>
<feature type="domain" description="4Fe-4S ferredoxin-type" evidence="10">
    <location>
        <begin position="91"/>
        <end position="120"/>
    </location>
</feature>
<dbReference type="GO" id="GO:0046872">
    <property type="term" value="F:metal ion binding"/>
    <property type="evidence" value="ECO:0007669"/>
    <property type="project" value="UniProtKB-KW"/>
</dbReference>
<dbReference type="NCBIfam" id="TIGR02951">
    <property type="entry name" value="DMSO_dmsB"/>
    <property type="match status" value="1"/>
</dbReference>
<dbReference type="Pfam" id="PF12797">
    <property type="entry name" value="Fer4_2"/>
    <property type="match status" value="1"/>
</dbReference>
<organism evidence="11 13">
    <name type="scientific">Mannheimia pernigra</name>
    <dbReference type="NCBI Taxonomy" id="111844"/>
    <lineage>
        <taxon>Bacteria</taxon>
        <taxon>Pseudomonadati</taxon>
        <taxon>Pseudomonadota</taxon>
        <taxon>Gammaproteobacteria</taxon>
        <taxon>Pasteurellales</taxon>
        <taxon>Pasteurellaceae</taxon>
        <taxon>Mannheimia</taxon>
    </lineage>
</organism>
<dbReference type="PANTHER" id="PTHR43177">
    <property type="entry name" value="PROTEIN NRFC"/>
    <property type="match status" value="1"/>
</dbReference>
<dbReference type="Proteomes" id="UP000509660">
    <property type="component" value="Chromosome"/>
</dbReference>
<dbReference type="InterPro" id="IPR017896">
    <property type="entry name" value="4Fe4S_Fe-S-bd"/>
</dbReference>
<gene>
    <name evidence="11" type="primary">dmsB</name>
    <name evidence="11" type="ORF">HV559_09765</name>
    <name evidence="12" type="ORF">HV560_09725</name>
</gene>
<evidence type="ECO:0000313" key="13">
    <source>
        <dbReference type="Proteomes" id="UP000509660"/>
    </source>
</evidence>
<evidence type="ECO:0000313" key="14">
    <source>
        <dbReference type="Proteomes" id="UP000509784"/>
    </source>
</evidence>
<evidence type="ECO:0000256" key="7">
    <source>
        <dbReference type="ARBA" id="ARBA00022982"/>
    </source>
</evidence>
<keyword evidence="9" id="KW-0411">Iron-sulfur</keyword>
<dbReference type="SUPFAM" id="SSF54862">
    <property type="entry name" value="4Fe-4S ferredoxins"/>
    <property type="match status" value="1"/>
</dbReference>
<keyword evidence="4" id="KW-0004">4Fe-4S</keyword>
<feature type="domain" description="4Fe-4S ferredoxin-type" evidence="10">
    <location>
        <begin position="58"/>
        <end position="90"/>
    </location>
</feature>
<evidence type="ECO:0000256" key="5">
    <source>
        <dbReference type="ARBA" id="ARBA00022723"/>
    </source>
</evidence>